<organism evidence="10 11">
    <name type="scientific">Erythrobacter longus</name>
    <dbReference type="NCBI Taxonomy" id="1044"/>
    <lineage>
        <taxon>Bacteria</taxon>
        <taxon>Pseudomonadati</taxon>
        <taxon>Pseudomonadota</taxon>
        <taxon>Alphaproteobacteria</taxon>
        <taxon>Sphingomonadales</taxon>
        <taxon>Erythrobacteraceae</taxon>
        <taxon>Erythrobacter/Porphyrobacter group</taxon>
        <taxon>Erythrobacter</taxon>
    </lineage>
</organism>
<dbReference type="RefSeq" id="WP_081853384.1">
    <property type="nucleotide sequence ID" value="NZ_JMIW01000005.1"/>
</dbReference>
<keyword evidence="2 6" id="KW-0285">Flavoprotein</keyword>
<dbReference type="UniPathway" id="UPA01068">
    <property type="reaction ID" value="UER00304"/>
</dbReference>
<sequence>MINPNTLKEAQLADSVIPSGADPYALFDEWFAEAKTSEINDPNAMALATASASGMPSVRMVLLKGHGPEESETGGFTFFTNAQSRKGGEILANMQASLLFHWKSLRRQIRIEGPLEEVTQARADEYFHSRPFKSQVGSAASDQSRPMETRQDYLDRVEAIWESHEAAGKVPRPSHWTGFTLRPSRIEFWIDRDNRLHDRRQFDRPHGGGDWVDTLLYP</sequence>
<evidence type="ECO:0000256" key="3">
    <source>
        <dbReference type="ARBA" id="ARBA00022643"/>
    </source>
</evidence>
<feature type="binding site" evidence="6 7">
    <location>
        <position position="189"/>
    </location>
    <ligand>
        <name>FMN</name>
        <dbReference type="ChEBI" id="CHEBI:58210"/>
    </ligand>
</feature>
<comment type="similarity">
    <text evidence="1 6">Belongs to the pyridoxamine 5'-phosphate oxidase family.</text>
</comment>
<feature type="binding site" evidence="6 7">
    <location>
        <position position="108"/>
    </location>
    <ligand>
        <name>FMN</name>
        <dbReference type="ChEBI" id="CHEBI:58210"/>
    </ligand>
</feature>
<dbReference type="PIRSF" id="PIRSF000190">
    <property type="entry name" value="Pyd_amn-ph_oxd"/>
    <property type="match status" value="1"/>
</dbReference>
<dbReference type="OrthoDB" id="9780392at2"/>
<comment type="pathway">
    <text evidence="6">Cofactor metabolism; pyridoxal 5'-phosphate salvage; pyridoxal 5'-phosphate from pyridoxamine 5'-phosphate: step 1/1.</text>
</comment>
<dbReference type="STRING" id="1044.EH31_12765"/>
<reference evidence="10 11" key="1">
    <citation type="submission" date="2014-04" db="EMBL/GenBank/DDBJ databases">
        <title>A comprehensive comparison of genomes of Erythrobacter spp. strains.</title>
        <authorList>
            <person name="Zheng Q."/>
        </authorList>
    </citation>
    <scope>NUCLEOTIDE SEQUENCE [LARGE SCALE GENOMIC DNA]</scope>
    <source>
        <strain evidence="10 11">DSM 6997</strain>
    </source>
</reference>
<keyword evidence="5 6" id="KW-0664">Pyridoxine biosynthesis</keyword>
<evidence type="ECO:0000256" key="6">
    <source>
        <dbReference type="HAMAP-Rule" id="MF_01629"/>
    </source>
</evidence>
<feature type="binding site" evidence="6 7">
    <location>
        <position position="199"/>
    </location>
    <ligand>
        <name>FMN</name>
        <dbReference type="ChEBI" id="CHEBI:58210"/>
    </ligand>
</feature>
<dbReference type="PANTHER" id="PTHR10851">
    <property type="entry name" value="PYRIDOXINE-5-PHOSPHATE OXIDASE"/>
    <property type="match status" value="1"/>
</dbReference>
<feature type="binding site" evidence="6 7">
    <location>
        <begin position="79"/>
        <end position="80"/>
    </location>
    <ligand>
        <name>FMN</name>
        <dbReference type="ChEBI" id="CHEBI:58210"/>
    </ligand>
</feature>
<evidence type="ECO:0000259" key="8">
    <source>
        <dbReference type="Pfam" id="PF01243"/>
    </source>
</evidence>
<comment type="cofactor">
    <cofactor evidence="6 7">
        <name>FMN</name>
        <dbReference type="ChEBI" id="CHEBI:58210"/>
    </cofactor>
    <text evidence="6 7">Binds 1 FMN per subunit.</text>
</comment>
<feature type="domain" description="Pyridoxine 5'-phosphate oxidase dimerisation C-terminal" evidence="9">
    <location>
        <begin position="176"/>
        <end position="218"/>
    </location>
</feature>
<dbReference type="GO" id="GO:0004733">
    <property type="term" value="F:pyridoxamine phosphate oxidase activity"/>
    <property type="evidence" value="ECO:0007669"/>
    <property type="project" value="UniProtKB-UniRule"/>
</dbReference>
<evidence type="ECO:0000313" key="11">
    <source>
        <dbReference type="Proteomes" id="UP000027647"/>
    </source>
</evidence>
<comment type="catalytic activity">
    <reaction evidence="6">
        <text>pyridoxamine 5'-phosphate + O2 + H2O = pyridoxal 5'-phosphate + H2O2 + NH4(+)</text>
        <dbReference type="Rhea" id="RHEA:15817"/>
        <dbReference type="ChEBI" id="CHEBI:15377"/>
        <dbReference type="ChEBI" id="CHEBI:15379"/>
        <dbReference type="ChEBI" id="CHEBI:16240"/>
        <dbReference type="ChEBI" id="CHEBI:28938"/>
        <dbReference type="ChEBI" id="CHEBI:58451"/>
        <dbReference type="ChEBI" id="CHEBI:597326"/>
        <dbReference type="EC" id="1.4.3.5"/>
    </reaction>
</comment>
<evidence type="ECO:0000256" key="7">
    <source>
        <dbReference type="PIRSR" id="PIRSR000190-2"/>
    </source>
</evidence>
<feature type="binding site" evidence="6 7">
    <location>
        <begin position="59"/>
        <end position="64"/>
    </location>
    <ligand>
        <name>FMN</name>
        <dbReference type="ChEBI" id="CHEBI:58210"/>
    </ligand>
</feature>
<dbReference type="InterPro" id="IPR012349">
    <property type="entry name" value="Split_barrel_FMN-bd"/>
</dbReference>
<dbReference type="SUPFAM" id="SSF50475">
    <property type="entry name" value="FMN-binding split barrel"/>
    <property type="match status" value="1"/>
</dbReference>
<comment type="caution">
    <text evidence="10">The sequence shown here is derived from an EMBL/GenBank/DDBJ whole genome shotgun (WGS) entry which is preliminary data.</text>
</comment>
<dbReference type="GO" id="GO:0008615">
    <property type="term" value="P:pyridoxine biosynthetic process"/>
    <property type="evidence" value="ECO:0007669"/>
    <property type="project" value="UniProtKB-UniRule"/>
</dbReference>
<evidence type="ECO:0000256" key="5">
    <source>
        <dbReference type="ARBA" id="ARBA00023096"/>
    </source>
</evidence>
<keyword evidence="3 6" id="KW-0288">FMN</keyword>
<protein>
    <recommendedName>
        <fullName evidence="6">Pyridoxine/pyridoxamine 5'-phosphate oxidase</fullName>
        <ecNumber evidence="6">1.4.3.5</ecNumber>
    </recommendedName>
    <alternativeName>
        <fullName evidence="6">PNP/PMP oxidase</fullName>
        <shortName evidence="6">PNPOx</shortName>
    </alternativeName>
    <alternativeName>
        <fullName evidence="6">Pyridoxal 5'-phosphate synthase</fullName>
    </alternativeName>
</protein>
<dbReference type="eggNOG" id="COG0259">
    <property type="taxonomic scope" value="Bacteria"/>
</dbReference>
<feature type="binding site" evidence="6 7">
    <location>
        <position position="86"/>
    </location>
    <ligand>
        <name>FMN</name>
        <dbReference type="ChEBI" id="CHEBI:58210"/>
    </ligand>
</feature>
<feature type="binding site" evidence="6 7">
    <location>
        <begin position="143"/>
        <end position="144"/>
    </location>
    <ligand>
        <name>FMN</name>
        <dbReference type="ChEBI" id="CHEBI:58210"/>
    </ligand>
</feature>
<feature type="binding site" evidence="6">
    <location>
        <position position="130"/>
    </location>
    <ligand>
        <name>substrate</name>
    </ligand>
</feature>
<dbReference type="EC" id="1.4.3.5" evidence="6"/>
<dbReference type="Pfam" id="PF01243">
    <property type="entry name" value="PNPOx_N"/>
    <property type="match status" value="1"/>
</dbReference>
<comment type="pathway">
    <text evidence="6">Cofactor metabolism; pyridoxal 5'-phosphate salvage; pyridoxal 5'-phosphate from pyridoxine 5'-phosphate: step 1/1.</text>
</comment>
<dbReference type="NCBIfam" id="TIGR00558">
    <property type="entry name" value="pdxH"/>
    <property type="match status" value="1"/>
</dbReference>
<feature type="binding site" evidence="6 7">
    <location>
        <position position="85"/>
    </location>
    <ligand>
        <name>FMN</name>
        <dbReference type="ChEBI" id="CHEBI:58210"/>
    </ligand>
</feature>
<keyword evidence="11" id="KW-1185">Reference proteome</keyword>
<dbReference type="InterPro" id="IPR000659">
    <property type="entry name" value="Pyridox_Oxase"/>
</dbReference>
<feature type="binding site" evidence="6">
    <location>
        <position position="64"/>
    </location>
    <ligand>
        <name>substrate</name>
    </ligand>
</feature>
<dbReference type="AlphaFoldDB" id="A0A074M4D2"/>
<evidence type="ECO:0000256" key="2">
    <source>
        <dbReference type="ARBA" id="ARBA00022630"/>
    </source>
</evidence>
<feature type="domain" description="Pyridoxamine 5'-phosphate oxidase N-terminal" evidence="8">
    <location>
        <begin position="37"/>
        <end position="160"/>
    </location>
</feature>
<comment type="subunit">
    <text evidence="6">Homodimer.</text>
</comment>
<proteinExistence type="inferred from homology"/>
<feature type="binding site" evidence="6">
    <location>
        <begin position="195"/>
        <end position="197"/>
    </location>
    <ligand>
        <name>substrate</name>
    </ligand>
</feature>
<evidence type="ECO:0000259" key="9">
    <source>
        <dbReference type="Pfam" id="PF10590"/>
    </source>
</evidence>
<keyword evidence="4 6" id="KW-0560">Oxidoreductase</keyword>
<evidence type="ECO:0000256" key="1">
    <source>
        <dbReference type="ARBA" id="ARBA00007301"/>
    </source>
</evidence>
<feature type="binding site" evidence="6">
    <location>
        <position position="134"/>
    </location>
    <ligand>
        <name>substrate</name>
    </ligand>
</feature>
<name>A0A074M4D2_ERYLO</name>
<dbReference type="HAMAP" id="MF_01629">
    <property type="entry name" value="PdxH"/>
    <property type="match status" value="1"/>
</dbReference>
<comment type="catalytic activity">
    <reaction evidence="6">
        <text>pyridoxine 5'-phosphate + O2 = pyridoxal 5'-phosphate + H2O2</text>
        <dbReference type="Rhea" id="RHEA:15149"/>
        <dbReference type="ChEBI" id="CHEBI:15379"/>
        <dbReference type="ChEBI" id="CHEBI:16240"/>
        <dbReference type="ChEBI" id="CHEBI:58589"/>
        <dbReference type="ChEBI" id="CHEBI:597326"/>
        <dbReference type="EC" id="1.4.3.5"/>
    </reaction>
</comment>
<evidence type="ECO:0000256" key="4">
    <source>
        <dbReference type="ARBA" id="ARBA00023002"/>
    </source>
</evidence>
<dbReference type="Pfam" id="PF10590">
    <property type="entry name" value="PNP_phzG_C"/>
    <property type="match status" value="1"/>
</dbReference>
<dbReference type="GO" id="GO:0010181">
    <property type="term" value="F:FMN binding"/>
    <property type="evidence" value="ECO:0007669"/>
    <property type="project" value="UniProtKB-UniRule"/>
</dbReference>
<accession>A0A074M4D2</accession>
<comment type="function">
    <text evidence="6">Catalyzes the oxidation of either pyridoxine 5'-phosphate (PNP) or pyridoxamine 5'-phosphate (PMP) into pyridoxal 5'-phosphate (PLP).</text>
</comment>
<dbReference type="InterPro" id="IPR019576">
    <property type="entry name" value="Pyridoxamine_oxidase_dimer_C"/>
</dbReference>
<dbReference type="NCBIfam" id="NF004231">
    <property type="entry name" value="PRK05679.1"/>
    <property type="match status" value="1"/>
</dbReference>
<dbReference type="InterPro" id="IPR011576">
    <property type="entry name" value="Pyridox_Oxase_N"/>
</dbReference>
<feature type="binding site" evidence="6">
    <location>
        <position position="126"/>
    </location>
    <ligand>
        <name>substrate</name>
    </ligand>
</feature>
<dbReference type="EMBL" id="JMIW01000005">
    <property type="protein sequence ID" value="KEO89511.1"/>
    <property type="molecule type" value="Genomic_DNA"/>
</dbReference>
<dbReference type="Gene3D" id="2.30.110.10">
    <property type="entry name" value="Electron Transport, Fmn-binding Protein, Chain A"/>
    <property type="match status" value="1"/>
</dbReference>
<dbReference type="PANTHER" id="PTHR10851:SF0">
    <property type="entry name" value="PYRIDOXINE-5'-PHOSPHATE OXIDASE"/>
    <property type="match status" value="1"/>
</dbReference>
<evidence type="ECO:0000313" key="10">
    <source>
        <dbReference type="EMBL" id="KEO89511.1"/>
    </source>
</evidence>
<dbReference type="Proteomes" id="UP000027647">
    <property type="component" value="Unassembled WGS sequence"/>
</dbReference>
<gene>
    <name evidence="6" type="primary">pdxH</name>
    <name evidence="10" type="ORF">EH31_12765</name>
</gene>